<dbReference type="PANTHER" id="PTHR47804:SF1">
    <property type="entry name" value="DUF2421 DOMAIN-CONTAINING PROTEIN"/>
    <property type="match status" value="1"/>
</dbReference>
<evidence type="ECO:0000256" key="2">
    <source>
        <dbReference type="ARBA" id="ARBA00022692"/>
    </source>
</evidence>
<dbReference type="EMBL" id="LN890946">
    <property type="protein sequence ID" value="CUS15498.1"/>
    <property type="molecule type" value="Genomic_DNA"/>
</dbReference>
<feature type="domain" description="Integral membrane bound transporter" evidence="8">
    <location>
        <begin position="719"/>
        <end position="857"/>
    </location>
</feature>
<evidence type="ECO:0000256" key="6">
    <source>
        <dbReference type="SAM" id="Phobius"/>
    </source>
</evidence>
<gene>
    <name evidence="9" type="ORF">GSTUAT00000431001</name>
</gene>
<evidence type="ECO:0000313" key="9">
    <source>
        <dbReference type="EMBL" id="CUS15498.1"/>
    </source>
</evidence>
<feature type="transmembrane region" description="Helical" evidence="6">
    <location>
        <begin position="292"/>
        <end position="309"/>
    </location>
</feature>
<accession>A0A292Q995</accession>
<feature type="region of interest" description="Disordered" evidence="5">
    <location>
        <begin position="1"/>
        <end position="20"/>
    </location>
</feature>
<evidence type="ECO:0000256" key="5">
    <source>
        <dbReference type="SAM" id="MobiDB-lite"/>
    </source>
</evidence>
<feature type="domain" description="DUF2421" evidence="7">
    <location>
        <begin position="903"/>
        <end position="1022"/>
    </location>
</feature>
<feature type="transmembrane region" description="Helical" evidence="6">
    <location>
        <begin position="143"/>
        <end position="162"/>
    </location>
</feature>
<dbReference type="Pfam" id="PF10334">
    <property type="entry name" value="BRE4"/>
    <property type="match status" value="1"/>
</dbReference>
<feature type="transmembrane region" description="Helical" evidence="6">
    <location>
        <begin position="772"/>
        <end position="790"/>
    </location>
</feature>
<dbReference type="InterPro" id="IPR052430">
    <property type="entry name" value="IVT-Associated"/>
</dbReference>
<sequence length="1091" mass="121227">MSMPANPNPDRAGRQARPDMVRGETARELFNNLKWWWLTGKLQSRSSSIIIPATGLRIHRSSTNLPRNYTLRSEPTPPLPRPAPDSDDDGNEVSDRTPLLGGGVSFARRGRVRSGLRRGRRLVKSWSAGLDHEIWKKVIKCSLAYWVGSLATFVPVISAFLGRYDGKHMYAFPTSATVCLRISDPSPSLGMHEATIFALAAFLYSTIISIGSMGVSLLFYQLELIELGHAIVLTVFCAGGLGLIGYTKIAMSSPTVSVACSLASISIITILTKEGSVQRGDFTMGKIYQVSTIVIMSIVISNFLAFTLWPTSAVGKLRQLMIRSTDSFSAMACYSPLFHRLTIITRSFLNGSEDELLGENFKSATTNHRTVFTSLIKNLKEAKYEHCLRGTEQEYEVEKQLIECMQRLAQHIGGLRSAASTQFTLLATAQEHRANAKSGGASGGIPMNPREDATDGPQLFTPPDHDQIAAPSRFASISEATSIAGSDISTVEEDTTAPIRIFDQFIFHLGPPMKSLAYTLKLTLDDLPFNTGKTHRIHVNREFRGSLSRAIALYSETRIEALNTLYKSEAVTKERPMMEAADVEEIAASCGYFSYCLLYFAEEMLVFLGLLEELEDLQARKPRSWEWAKFWKLKKSRKTAEEENLVTPTNNASNVDGFTLRRTNTIPNVAPETGMPFTYKVWKALSLFRQHNVQFSIKAGVGAAIYALPAFVPQTRPIYSRWHGEWGLVSYMIVMSMTLGQTNNSGKARVLGTFLGSILALFAWFVFSTNPYTLSLFGWAVSIPCFWVILTWKQATFGRFILLTYNLSVLYAYSLATSSTGGGDDDDDEGGTSPIITNIVLHRSAAVTAGVLWGVFINFAIWPTSARNKLRHGLGVLWLRMALIWRHDPLLSLLEPTTTANPDHHNGHSQKKYMNITEEHALQSALLRLGRLTDSAPHEFRLKGPFPASDYKNLIVASQAMLDAFHGMAVMIAKDPRANRREAEILAHTRREREDLCARISHLFYVLAGSMKLGFPLPGSLPKTDRARDRLLAALFEFRKRVRGTEGDSDEDFALIYAYALVTGRISEGLLDVIATVERLYGVLEEEMLVI</sequence>
<dbReference type="GO" id="GO:0016020">
    <property type="term" value="C:membrane"/>
    <property type="evidence" value="ECO:0007669"/>
    <property type="project" value="UniProtKB-SubCell"/>
</dbReference>
<dbReference type="InterPro" id="IPR049453">
    <property type="entry name" value="Memb_transporter_dom"/>
</dbReference>
<evidence type="ECO:0000256" key="3">
    <source>
        <dbReference type="ARBA" id="ARBA00022989"/>
    </source>
</evidence>
<evidence type="ECO:0000256" key="1">
    <source>
        <dbReference type="ARBA" id="ARBA00004141"/>
    </source>
</evidence>
<dbReference type="AlphaFoldDB" id="A0A292Q995"/>
<comment type="subcellular location">
    <subcellularLocation>
        <location evidence="1">Membrane</location>
        <topology evidence="1">Multi-pass membrane protein</topology>
    </subcellularLocation>
</comment>
<dbReference type="PANTHER" id="PTHR47804">
    <property type="entry name" value="60S RIBOSOMAL PROTEIN L19"/>
    <property type="match status" value="1"/>
</dbReference>
<feature type="transmembrane region" description="Helical" evidence="6">
    <location>
        <begin position="748"/>
        <end position="766"/>
    </location>
</feature>
<reference evidence="9" key="1">
    <citation type="submission" date="2015-10" db="EMBL/GenBank/DDBJ databases">
        <authorList>
            <person name="Regsiter A."/>
            <person name="william w."/>
        </authorList>
    </citation>
    <scope>NUCLEOTIDE SEQUENCE</scope>
    <source>
        <strain evidence="9">Montdore</strain>
    </source>
</reference>
<organism evidence="9 10">
    <name type="scientific">Tuber aestivum</name>
    <name type="common">summer truffle</name>
    <dbReference type="NCBI Taxonomy" id="59557"/>
    <lineage>
        <taxon>Eukaryota</taxon>
        <taxon>Fungi</taxon>
        <taxon>Dikarya</taxon>
        <taxon>Ascomycota</taxon>
        <taxon>Pezizomycotina</taxon>
        <taxon>Pezizomycetes</taxon>
        <taxon>Pezizales</taxon>
        <taxon>Tuberaceae</taxon>
        <taxon>Tuber</taxon>
    </lineage>
</organism>
<name>A0A292Q995_9PEZI</name>
<evidence type="ECO:0000259" key="8">
    <source>
        <dbReference type="Pfam" id="PF13515"/>
    </source>
</evidence>
<evidence type="ECO:0000256" key="4">
    <source>
        <dbReference type="ARBA" id="ARBA00023136"/>
    </source>
</evidence>
<dbReference type="InterPro" id="IPR018820">
    <property type="entry name" value="BRE4-related_DUF2421"/>
</dbReference>
<keyword evidence="2 6" id="KW-0812">Transmembrane</keyword>
<keyword evidence="10" id="KW-1185">Reference proteome</keyword>
<protein>
    <submittedName>
        <fullName evidence="9">Uncharacterized protein</fullName>
    </submittedName>
</protein>
<keyword evidence="3 6" id="KW-1133">Transmembrane helix</keyword>
<feature type="transmembrane region" description="Helical" evidence="6">
    <location>
        <begin position="196"/>
        <end position="220"/>
    </location>
</feature>
<evidence type="ECO:0000313" key="10">
    <source>
        <dbReference type="Proteomes" id="UP001412239"/>
    </source>
</evidence>
<keyword evidence="4 6" id="KW-0472">Membrane</keyword>
<proteinExistence type="predicted"/>
<evidence type="ECO:0000259" key="7">
    <source>
        <dbReference type="Pfam" id="PF10334"/>
    </source>
</evidence>
<dbReference type="Proteomes" id="UP001412239">
    <property type="component" value="Unassembled WGS sequence"/>
</dbReference>
<feature type="compositionally biased region" description="Basic and acidic residues" evidence="5">
    <location>
        <begin position="11"/>
        <end position="20"/>
    </location>
</feature>
<feature type="transmembrane region" description="Helical" evidence="6">
    <location>
        <begin position="227"/>
        <end position="246"/>
    </location>
</feature>
<feature type="region of interest" description="Disordered" evidence="5">
    <location>
        <begin position="66"/>
        <end position="99"/>
    </location>
</feature>
<feature type="transmembrane region" description="Helical" evidence="6">
    <location>
        <begin position="797"/>
        <end position="815"/>
    </location>
</feature>
<feature type="transmembrane region" description="Helical" evidence="6">
    <location>
        <begin position="835"/>
        <end position="861"/>
    </location>
</feature>
<dbReference type="Pfam" id="PF13515">
    <property type="entry name" value="FUSC_2"/>
    <property type="match status" value="1"/>
</dbReference>